<dbReference type="InterPro" id="IPR039647">
    <property type="entry name" value="EF_hand_pair_protein_CML-like"/>
</dbReference>
<evidence type="ECO:0000259" key="6">
    <source>
        <dbReference type="PROSITE" id="PS50222"/>
    </source>
</evidence>
<dbReference type="FunFam" id="1.10.238.10:FF:000089">
    <property type="entry name" value="calmodulin-like protein 3"/>
    <property type="match status" value="1"/>
</dbReference>
<keyword evidence="4" id="KW-0106">Calcium</keyword>
<protein>
    <recommendedName>
        <fullName evidence="6">EF-hand domain-containing protein</fullName>
    </recommendedName>
</protein>
<dbReference type="Gene3D" id="1.10.238.10">
    <property type="entry name" value="EF-hand"/>
    <property type="match status" value="2"/>
</dbReference>
<keyword evidence="2" id="KW-0479">Metal-binding</keyword>
<evidence type="ECO:0000256" key="2">
    <source>
        <dbReference type="ARBA" id="ARBA00022723"/>
    </source>
</evidence>
<dbReference type="KEGG" id="egr:104433326"/>
<organism evidence="7">
    <name type="scientific">Eucalyptus grandis</name>
    <name type="common">Flooded gum</name>
    <dbReference type="NCBI Taxonomy" id="71139"/>
    <lineage>
        <taxon>Eukaryota</taxon>
        <taxon>Viridiplantae</taxon>
        <taxon>Streptophyta</taxon>
        <taxon>Embryophyta</taxon>
        <taxon>Tracheophyta</taxon>
        <taxon>Spermatophyta</taxon>
        <taxon>Magnoliopsida</taxon>
        <taxon>eudicotyledons</taxon>
        <taxon>Gunneridae</taxon>
        <taxon>Pentapetalae</taxon>
        <taxon>rosids</taxon>
        <taxon>malvids</taxon>
        <taxon>Myrtales</taxon>
        <taxon>Myrtaceae</taxon>
        <taxon>Myrtoideae</taxon>
        <taxon>Eucalypteae</taxon>
        <taxon>Eucalyptus</taxon>
    </lineage>
</organism>
<feature type="domain" description="EF-hand" evidence="6">
    <location>
        <begin position="21"/>
        <end position="56"/>
    </location>
</feature>
<feature type="region of interest" description="Disordered" evidence="5">
    <location>
        <begin position="95"/>
        <end position="125"/>
    </location>
</feature>
<comment type="function">
    <text evidence="1">Potential calcium sensor.</text>
</comment>
<dbReference type="InterPro" id="IPR018247">
    <property type="entry name" value="EF_Hand_1_Ca_BS"/>
</dbReference>
<feature type="compositionally biased region" description="Low complexity" evidence="5">
    <location>
        <begin position="109"/>
        <end position="118"/>
    </location>
</feature>
<evidence type="ECO:0000256" key="4">
    <source>
        <dbReference type="ARBA" id="ARBA00022837"/>
    </source>
</evidence>
<dbReference type="SMART" id="SM00054">
    <property type="entry name" value="EFh"/>
    <property type="match status" value="3"/>
</dbReference>
<dbReference type="SUPFAM" id="SSF47473">
    <property type="entry name" value="EF-hand"/>
    <property type="match status" value="1"/>
</dbReference>
<dbReference type="GO" id="GO:0005737">
    <property type="term" value="C:cytoplasm"/>
    <property type="evidence" value="ECO:0007669"/>
    <property type="project" value="UniProtKB-ARBA"/>
</dbReference>
<feature type="domain" description="EF-hand" evidence="6">
    <location>
        <begin position="158"/>
        <end position="193"/>
    </location>
</feature>
<evidence type="ECO:0000313" key="7">
    <source>
        <dbReference type="EMBL" id="KCW88464.1"/>
    </source>
</evidence>
<dbReference type="InterPro" id="IPR002048">
    <property type="entry name" value="EF_hand_dom"/>
</dbReference>
<evidence type="ECO:0000256" key="3">
    <source>
        <dbReference type="ARBA" id="ARBA00022737"/>
    </source>
</evidence>
<dbReference type="PROSITE" id="PS00018">
    <property type="entry name" value="EF_HAND_1"/>
    <property type="match status" value="3"/>
</dbReference>
<dbReference type="STRING" id="71139.A0A059DDE8"/>
<dbReference type="PANTHER" id="PTHR10891">
    <property type="entry name" value="EF-HAND CALCIUM-BINDING DOMAIN CONTAINING PROTEIN"/>
    <property type="match status" value="1"/>
</dbReference>
<evidence type="ECO:0000256" key="1">
    <source>
        <dbReference type="ARBA" id="ARBA00003291"/>
    </source>
</evidence>
<dbReference type="eggNOG" id="KOG0027">
    <property type="taxonomic scope" value="Eukaryota"/>
</dbReference>
<dbReference type="GO" id="GO:0005509">
    <property type="term" value="F:calcium ion binding"/>
    <property type="evidence" value="ECO:0000318"/>
    <property type="project" value="GO_Central"/>
</dbReference>
<evidence type="ECO:0000256" key="5">
    <source>
        <dbReference type="SAM" id="MobiDB-lite"/>
    </source>
</evidence>
<dbReference type="Pfam" id="PF13499">
    <property type="entry name" value="EF-hand_7"/>
    <property type="match status" value="1"/>
</dbReference>
<dbReference type="Gramene" id="KCW88464">
    <property type="protein sequence ID" value="KCW88464"/>
    <property type="gene ID" value="EUGRSUZ_A00852"/>
</dbReference>
<dbReference type="InterPro" id="IPR011992">
    <property type="entry name" value="EF-hand-dom_pair"/>
</dbReference>
<keyword evidence="3" id="KW-0677">Repeat</keyword>
<dbReference type="EMBL" id="KK198753">
    <property type="protein sequence ID" value="KCW88464.1"/>
    <property type="molecule type" value="Genomic_DNA"/>
</dbReference>
<dbReference type="PROSITE" id="PS50222">
    <property type="entry name" value="EF_HAND_2"/>
    <property type="match status" value="3"/>
</dbReference>
<accession>A0A059DDE8</accession>
<feature type="domain" description="EF-hand" evidence="6">
    <location>
        <begin position="120"/>
        <end position="155"/>
    </location>
</feature>
<sequence length="196" mass="20812">MACERSLSKKSASFRLHSPSLNSLRLRRIFDLFDRNGDGVITVGELGHALATLGLEANPAEVDAAVASFVKPGSPGLEFDGFVLLHQSLDSIFPDPCENGDDDSGGSGSCSSGSSESSSQEESDLSEAFKVFDEDGDGFISATELQAVLGKLGLPEGQEIARVQQMIVSVDRNQDGLVDFFEFKDMMRGVIATVGS</sequence>
<name>A0A059DDE8_EUCGR</name>
<dbReference type="Pfam" id="PF13405">
    <property type="entry name" value="EF-hand_6"/>
    <property type="match status" value="1"/>
</dbReference>
<dbReference type="AlphaFoldDB" id="A0A059DDE8"/>
<reference evidence="7" key="1">
    <citation type="submission" date="2013-07" db="EMBL/GenBank/DDBJ databases">
        <title>The genome of Eucalyptus grandis.</title>
        <authorList>
            <person name="Schmutz J."/>
            <person name="Hayes R."/>
            <person name="Myburg A."/>
            <person name="Tuskan G."/>
            <person name="Grattapaglia D."/>
            <person name="Rokhsar D.S."/>
        </authorList>
    </citation>
    <scope>NUCLEOTIDE SEQUENCE</scope>
    <source>
        <tissue evidence="7">Leaf extractions</tissue>
    </source>
</reference>
<dbReference type="CDD" id="cd00051">
    <property type="entry name" value="EFh"/>
    <property type="match status" value="1"/>
</dbReference>
<proteinExistence type="predicted"/>
<dbReference type="OrthoDB" id="26525at2759"/>
<dbReference type="OMA" id="FICAKEL"/>
<dbReference type="InParanoid" id="A0A059DDE8"/>
<gene>
    <name evidence="7" type="ORF">EUGRSUZ_A00852</name>
</gene>